<evidence type="ECO:0000313" key="2">
    <source>
        <dbReference type="Proteomes" id="UP000183952"/>
    </source>
</evidence>
<organism evidence="1 2">
    <name type="scientific">Hathewaya proteolytica DSM 3090</name>
    <dbReference type="NCBI Taxonomy" id="1121331"/>
    <lineage>
        <taxon>Bacteria</taxon>
        <taxon>Bacillati</taxon>
        <taxon>Bacillota</taxon>
        <taxon>Clostridia</taxon>
        <taxon>Eubacteriales</taxon>
        <taxon>Clostridiaceae</taxon>
        <taxon>Hathewaya</taxon>
    </lineage>
</organism>
<dbReference type="SFLD" id="SFLDG01140">
    <property type="entry name" value="C2.B:_Phosphomannomutase_and_P"/>
    <property type="match status" value="1"/>
</dbReference>
<dbReference type="Proteomes" id="UP000183952">
    <property type="component" value="Unassembled WGS sequence"/>
</dbReference>
<dbReference type="EMBL" id="FRAD01000003">
    <property type="protein sequence ID" value="SHJ47994.1"/>
    <property type="molecule type" value="Genomic_DNA"/>
</dbReference>
<proteinExistence type="predicted"/>
<dbReference type="NCBIfam" id="TIGR00099">
    <property type="entry name" value="Cof-subfamily"/>
    <property type="match status" value="1"/>
</dbReference>
<dbReference type="STRING" id="1121331.SAMN02745248_00249"/>
<dbReference type="InterPro" id="IPR036412">
    <property type="entry name" value="HAD-like_sf"/>
</dbReference>
<keyword evidence="2" id="KW-1185">Reference proteome</keyword>
<gene>
    <name evidence="1" type="ORF">SAMN02745248_00249</name>
</gene>
<dbReference type="PANTHER" id="PTHR10000:SF8">
    <property type="entry name" value="HAD SUPERFAMILY HYDROLASE-LIKE, TYPE 3"/>
    <property type="match status" value="1"/>
</dbReference>
<dbReference type="PANTHER" id="PTHR10000">
    <property type="entry name" value="PHOSPHOSERINE PHOSPHATASE"/>
    <property type="match status" value="1"/>
</dbReference>
<sequence>MIKAIFFDLDGTLLDDNKRIQKSSIEALQQCREKGIKLYISTGRSPLLKKMLSLSAEEERLFNGGVFCNGACVMVDGVREYTCISEGTVLEIIEATKMYPGLNIALQMENEIHGFRYPLAQYAYGKWGIDEEETLNLKQSNKNSVVKILIFYENIIDSVTEIEEAFIERVQSLCKNIAVMYITDGGKVLQIMYKDINKKEGIEKIRKINGFKEEEVAVFGDDVNDMEMLSFYKNSVAMGNAPEGIKKIAGMVTKSNNDNGIAYAVEHLLHV</sequence>
<dbReference type="SFLD" id="SFLDS00003">
    <property type="entry name" value="Haloacid_Dehalogenase"/>
    <property type="match status" value="1"/>
</dbReference>
<dbReference type="InterPro" id="IPR000150">
    <property type="entry name" value="Cof"/>
</dbReference>
<evidence type="ECO:0008006" key="3">
    <source>
        <dbReference type="Google" id="ProtNLM"/>
    </source>
</evidence>
<name>A0A1M6JN05_9CLOT</name>
<dbReference type="GO" id="GO:0016791">
    <property type="term" value="F:phosphatase activity"/>
    <property type="evidence" value="ECO:0007669"/>
    <property type="project" value="UniProtKB-ARBA"/>
</dbReference>
<dbReference type="Gene3D" id="3.30.1240.10">
    <property type="match status" value="1"/>
</dbReference>
<dbReference type="Gene3D" id="3.40.50.1000">
    <property type="entry name" value="HAD superfamily/HAD-like"/>
    <property type="match status" value="1"/>
</dbReference>
<dbReference type="SUPFAM" id="SSF56784">
    <property type="entry name" value="HAD-like"/>
    <property type="match status" value="1"/>
</dbReference>
<evidence type="ECO:0000313" key="1">
    <source>
        <dbReference type="EMBL" id="SHJ47994.1"/>
    </source>
</evidence>
<accession>A0A1M6JN05</accession>
<dbReference type="Pfam" id="PF08282">
    <property type="entry name" value="Hydrolase_3"/>
    <property type="match status" value="1"/>
</dbReference>
<dbReference type="RefSeq" id="WP_072901414.1">
    <property type="nucleotide sequence ID" value="NZ_FRAD01000003.1"/>
</dbReference>
<protein>
    <recommendedName>
        <fullName evidence="3">Cof subfamily of IIB subfamily of haloacid dehalogenase superfamily/HAD-superfamily hydrolase, subfamily IIB</fullName>
    </recommendedName>
</protein>
<dbReference type="InterPro" id="IPR023214">
    <property type="entry name" value="HAD_sf"/>
</dbReference>
<dbReference type="AlphaFoldDB" id="A0A1M6JN05"/>
<dbReference type="OrthoDB" id="9781413at2"/>
<dbReference type="GO" id="GO:0005829">
    <property type="term" value="C:cytosol"/>
    <property type="evidence" value="ECO:0007669"/>
    <property type="project" value="TreeGrafter"/>
</dbReference>
<dbReference type="GO" id="GO:0000287">
    <property type="term" value="F:magnesium ion binding"/>
    <property type="evidence" value="ECO:0007669"/>
    <property type="project" value="TreeGrafter"/>
</dbReference>
<reference evidence="1 2" key="1">
    <citation type="submission" date="2016-11" db="EMBL/GenBank/DDBJ databases">
        <authorList>
            <person name="Jaros S."/>
            <person name="Januszkiewicz K."/>
            <person name="Wedrychowicz H."/>
        </authorList>
    </citation>
    <scope>NUCLEOTIDE SEQUENCE [LARGE SCALE GENOMIC DNA]</scope>
    <source>
        <strain evidence="1 2">DSM 3090</strain>
    </source>
</reference>